<evidence type="ECO:0000313" key="4">
    <source>
        <dbReference type="Proteomes" id="UP000295668"/>
    </source>
</evidence>
<keyword evidence="4" id="KW-1185">Reference proteome</keyword>
<organism evidence="3 4">
    <name type="scientific">Pedobacter changchengzhani</name>
    <dbReference type="NCBI Taxonomy" id="2529274"/>
    <lineage>
        <taxon>Bacteria</taxon>
        <taxon>Pseudomonadati</taxon>
        <taxon>Bacteroidota</taxon>
        <taxon>Sphingobacteriia</taxon>
        <taxon>Sphingobacteriales</taxon>
        <taxon>Sphingobacteriaceae</taxon>
        <taxon>Pedobacter</taxon>
    </lineage>
</organism>
<dbReference type="OrthoDB" id="9813910at2"/>
<sequence length="239" mass="26790">MGKFKFLTVFNFLIFFFVSLTVAQVKDAGVKKSADTLKAKVVKIPNKQAEKSTDTSKPKYINPGKIAGHKAMIKSFIIPGWGQLYNNQILVRDYKAKGENGGHFWQKTYTLGKIGVIYTGFTLLTMSYIDNSKGYKTFLKEAQYRQLNPGMTENPTLVRYSDEGVKANKDVFKRNKQVVIFSLAAVYLVNVADAYVAARLHYFNIDDNLSFKVTPSLINSAPAMYGFNPVPALKISLNL</sequence>
<evidence type="ECO:0000256" key="1">
    <source>
        <dbReference type="SAM" id="SignalP"/>
    </source>
</evidence>
<dbReference type="RefSeq" id="WP_133261671.1">
    <property type="nucleotide sequence ID" value="NZ_SJCY01000003.1"/>
</dbReference>
<gene>
    <name evidence="3" type="ORF">EZJ43_05410</name>
</gene>
<dbReference type="AlphaFoldDB" id="A0A4V3A0E5"/>
<comment type="caution">
    <text evidence="3">The sequence shown here is derived from an EMBL/GenBank/DDBJ whole genome shotgun (WGS) entry which is preliminary data.</text>
</comment>
<protein>
    <recommendedName>
        <fullName evidence="2">DUF5683 domain-containing protein</fullName>
    </recommendedName>
</protein>
<name>A0A4V3A0E5_9SPHI</name>
<evidence type="ECO:0000259" key="2">
    <source>
        <dbReference type="Pfam" id="PF18935"/>
    </source>
</evidence>
<dbReference type="Proteomes" id="UP000295668">
    <property type="component" value="Unassembled WGS sequence"/>
</dbReference>
<feature type="signal peptide" evidence="1">
    <location>
        <begin position="1"/>
        <end position="23"/>
    </location>
</feature>
<keyword evidence="1" id="KW-0732">Signal</keyword>
<feature type="domain" description="DUF5683" evidence="2">
    <location>
        <begin position="66"/>
        <end position="238"/>
    </location>
</feature>
<feature type="chain" id="PRO_5020825563" description="DUF5683 domain-containing protein" evidence="1">
    <location>
        <begin position="24"/>
        <end position="239"/>
    </location>
</feature>
<dbReference type="InterPro" id="IPR043738">
    <property type="entry name" value="DUF5683"/>
</dbReference>
<accession>A0A4V3A0E5</accession>
<reference evidence="3 4" key="1">
    <citation type="submission" date="2019-02" db="EMBL/GenBank/DDBJ databases">
        <title>Pedobacter sp. nov., a novel speices isolated from soil of pinguins habitat in Antarcitica.</title>
        <authorList>
            <person name="He R.-H."/>
        </authorList>
    </citation>
    <scope>NUCLEOTIDE SEQUENCE [LARGE SCALE GENOMIC DNA]</scope>
    <source>
        <strain evidence="3 4">E01020</strain>
    </source>
</reference>
<dbReference type="Pfam" id="PF18935">
    <property type="entry name" value="DUF5683"/>
    <property type="match status" value="1"/>
</dbReference>
<dbReference type="EMBL" id="SJCY01000003">
    <property type="protein sequence ID" value="TDG36723.1"/>
    <property type="molecule type" value="Genomic_DNA"/>
</dbReference>
<evidence type="ECO:0000313" key="3">
    <source>
        <dbReference type="EMBL" id="TDG36723.1"/>
    </source>
</evidence>
<proteinExistence type="predicted"/>